<dbReference type="Proteomes" id="UP000751190">
    <property type="component" value="Unassembled WGS sequence"/>
</dbReference>
<proteinExistence type="predicted"/>
<dbReference type="AlphaFoldDB" id="A0A8J6CDV8"/>
<accession>A0A8J6CDV8</accession>
<gene>
    <name evidence="3" type="ORF">KFE25_007532</name>
</gene>
<feature type="compositionally biased region" description="Low complexity" evidence="2">
    <location>
        <begin position="239"/>
        <end position="252"/>
    </location>
</feature>
<feature type="region of interest" description="Disordered" evidence="2">
    <location>
        <begin position="215"/>
        <end position="286"/>
    </location>
</feature>
<sequence>MVGTLVAVRNTRLVAFSSESSAHPALSVLESGGITWQTAELAIDASLYFDLGSATSVREVRLEQCRSSLGASGQLFARVTGEVEGGAPMVLFERQRICTGEPNALLSLDAAPAITRLSLELDVIPRKATFSLRRVRLLREATREEAEISALRSQVATLKQQIGGAPPADARRRREDGRSIAPLALPDPAPVAPAAARPLSAMLEGARPIGTALTARQACAPDPTPRKPKQRAAPMHPYGARPPQCAPAAAPARGGGGAGTAGDDARDGWRQGGGKRRRPVAPVDGERPPVVAIGVIELLSSEDDCDCDLDAEMGTPTKPPGAPTQALSGPWHDVVPLMHASANGRGSSRAMAAGLLCAQPAIGDGRGRDCGASPICIDLSD</sequence>
<evidence type="ECO:0000256" key="1">
    <source>
        <dbReference type="SAM" id="Coils"/>
    </source>
</evidence>
<comment type="caution">
    <text evidence="3">The sequence shown here is derived from an EMBL/GenBank/DDBJ whole genome shotgun (WGS) entry which is preliminary data.</text>
</comment>
<keyword evidence="4" id="KW-1185">Reference proteome</keyword>
<reference evidence="3" key="1">
    <citation type="submission" date="2021-05" db="EMBL/GenBank/DDBJ databases">
        <title>The genome of the haptophyte Pavlova lutheri (Diacronema luteri, Pavlovales) - a model for lipid biosynthesis in eukaryotic algae.</title>
        <authorList>
            <person name="Hulatt C.J."/>
            <person name="Posewitz M.C."/>
        </authorList>
    </citation>
    <scope>NUCLEOTIDE SEQUENCE</scope>
    <source>
        <strain evidence="3">NIVA-4/92</strain>
    </source>
</reference>
<dbReference type="EMBL" id="JAGTXO010000003">
    <property type="protein sequence ID" value="KAG8469014.1"/>
    <property type="molecule type" value="Genomic_DNA"/>
</dbReference>
<feature type="coiled-coil region" evidence="1">
    <location>
        <begin position="134"/>
        <end position="161"/>
    </location>
</feature>
<organism evidence="3 4">
    <name type="scientific">Diacronema lutheri</name>
    <name type="common">Unicellular marine alga</name>
    <name type="synonym">Monochrysis lutheri</name>
    <dbReference type="NCBI Taxonomy" id="2081491"/>
    <lineage>
        <taxon>Eukaryota</taxon>
        <taxon>Haptista</taxon>
        <taxon>Haptophyta</taxon>
        <taxon>Pavlovophyceae</taxon>
        <taxon>Pavlovales</taxon>
        <taxon>Pavlovaceae</taxon>
        <taxon>Diacronema</taxon>
    </lineage>
</organism>
<name>A0A8J6CDV8_DIALT</name>
<protein>
    <submittedName>
        <fullName evidence="3">Uncharacterized protein</fullName>
    </submittedName>
</protein>
<evidence type="ECO:0000313" key="3">
    <source>
        <dbReference type="EMBL" id="KAG8469014.1"/>
    </source>
</evidence>
<evidence type="ECO:0000313" key="4">
    <source>
        <dbReference type="Proteomes" id="UP000751190"/>
    </source>
</evidence>
<evidence type="ECO:0000256" key="2">
    <source>
        <dbReference type="SAM" id="MobiDB-lite"/>
    </source>
</evidence>
<keyword evidence="1" id="KW-0175">Coiled coil</keyword>